<dbReference type="Pfam" id="PF01757">
    <property type="entry name" value="Acyl_transf_3"/>
    <property type="match status" value="1"/>
</dbReference>
<dbReference type="InterPro" id="IPR038637">
    <property type="entry name" value="NPCBM_sf"/>
</dbReference>
<evidence type="ECO:0000313" key="3">
    <source>
        <dbReference type="EMBL" id="MFB6396700.1"/>
    </source>
</evidence>
<dbReference type="SMART" id="SM00776">
    <property type="entry name" value="NPCBM"/>
    <property type="match status" value="1"/>
</dbReference>
<dbReference type="EMBL" id="JBCGDC010000103">
    <property type="protein sequence ID" value="MFB6396700.1"/>
    <property type="molecule type" value="Genomic_DNA"/>
</dbReference>
<dbReference type="Proteomes" id="UP001582793">
    <property type="component" value="Unassembled WGS sequence"/>
</dbReference>
<feature type="transmembrane region" description="Helical" evidence="1">
    <location>
        <begin position="174"/>
        <end position="197"/>
    </location>
</feature>
<keyword evidence="4" id="KW-1185">Reference proteome</keyword>
<proteinExistence type="predicted"/>
<dbReference type="SUPFAM" id="SSF49785">
    <property type="entry name" value="Galactose-binding domain-like"/>
    <property type="match status" value="1"/>
</dbReference>
<keyword evidence="3" id="KW-0012">Acyltransferase</keyword>
<dbReference type="InterPro" id="IPR008979">
    <property type="entry name" value="Galactose-bd-like_sf"/>
</dbReference>
<dbReference type="GO" id="GO:0016746">
    <property type="term" value="F:acyltransferase activity"/>
    <property type="evidence" value="ECO:0007669"/>
    <property type="project" value="UniProtKB-KW"/>
</dbReference>
<feature type="transmembrane region" description="Helical" evidence="1">
    <location>
        <begin position="332"/>
        <end position="352"/>
    </location>
</feature>
<feature type="transmembrane region" description="Helical" evidence="1">
    <location>
        <begin position="89"/>
        <end position="109"/>
    </location>
</feature>
<feature type="transmembrane region" description="Helical" evidence="1">
    <location>
        <begin position="138"/>
        <end position="167"/>
    </location>
</feature>
<protein>
    <submittedName>
        <fullName evidence="3">Acyltransferase family protein</fullName>
    </submittedName>
</protein>
<gene>
    <name evidence="3" type="ORF">AAFH96_26870</name>
</gene>
<evidence type="ECO:0000256" key="1">
    <source>
        <dbReference type="SAM" id="Phobius"/>
    </source>
</evidence>
<comment type="caution">
    <text evidence="3">The sequence shown here is derived from an EMBL/GenBank/DDBJ whole genome shotgun (WGS) entry which is preliminary data.</text>
</comment>
<feature type="domain" description="Glycosyl hydrolase family 98 putative carbohydrate-binding module" evidence="2">
    <location>
        <begin position="464"/>
        <end position="601"/>
    </location>
</feature>
<evidence type="ECO:0000313" key="4">
    <source>
        <dbReference type="Proteomes" id="UP001582793"/>
    </source>
</evidence>
<feature type="transmembrane region" description="Helical" evidence="1">
    <location>
        <begin position="42"/>
        <end position="69"/>
    </location>
</feature>
<feature type="transmembrane region" description="Helical" evidence="1">
    <location>
        <begin position="233"/>
        <end position="255"/>
    </location>
</feature>
<feature type="transmembrane region" description="Helical" evidence="1">
    <location>
        <begin position="203"/>
        <end position="221"/>
    </location>
</feature>
<feature type="transmembrane region" description="Helical" evidence="1">
    <location>
        <begin position="298"/>
        <end position="320"/>
    </location>
</feature>
<dbReference type="Gene3D" id="2.60.120.1060">
    <property type="entry name" value="NPCBM/NEW2 domain"/>
    <property type="match status" value="1"/>
</dbReference>
<keyword evidence="1" id="KW-0812">Transmembrane</keyword>
<sequence>MTSSPDATAVASPGEKAEAHRSPVARDRYLDLWRAAALVRVVYYHIFGGAWLTLLFPAMGLMFTLGGSLMARSLDRGGRRAVGARLRRLLPPIWAFGVVAVGLLVYAGWRTPPPTTLGWADLLWWLFPARVPPVGGDAWAWTFVAVLWYITTYLWLVLLSPALLAIFRRWPWPSLAGAVLLPVAMLFDVVTIGGYFAEQADHVSAYLALWMLGFAHHDGLLRRIPARRYAMGVGVLAVAGAGWVCVAALTTTGTFDLNRIPAGKTLWSIAFVATVLRFRPRLEWLERIKPLDRVVDLLNGRAVTIYLWHMPAALLAALLFTPSGFEPGVTEIVLRLALVWLLIGIAVVLFGWMEDLAARRRPVLLPRPSAPRGPAVGAPGAGTPAVGAAATEVPVVAAPVGRTAVAGPVPAVPAEPPVAAVPGARPAVRWNRIMVASVAAVSVGLAVAAARVVPGPVGNEQVQAENARYLSDMLLVVDGTPAVDQPEPEPRTRPGAVDVDGATYPNAVVVAAPSRLRVTPPAGCEQLRAVIAVAEADADDVEVTFTVHADGQAVYGSGPRTRVDTAEQIDIGIPAATVVDLVATSATGSASAIWADARFVCPS</sequence>
<dbReference type="InterPro" id="IPR002656">
    <property type="entry name" value="Acyl_transf_3_dom"/>
</dbReference>
<name>A0ABV5CXG4_9ACTN</name>
<organism evidence="3 4">
    <name type="scientific">Polymorphospora lycopeni</name>
    <dbReference type="NCBI Taxonomy" id="3140240"/>
    <lineage>
        <taxon>Bacteria</taxon>
        <taxon>Bacillati</taxon>
        <taxon>Actinomycetota</taxon>
        <taxon>Actinomycetes</taxon>
        <taxon>Micromonosporales</taxon>
        <taxon>Micromonosporaceae</taxon>
        <taxon>Polymorphospora</taxon>
    </lineage>
</organism>
<keyword evidence="1" id="KW-0472">Membrane</keyword>
<dbReference type="InterPro" id="IPR013222">
    <property type="entry name" value="Glyco_hyd_98_carb-bd"/>
</dbReference>
<dbReference type="Pfam" id="PF08305">
    <property type="entry name" value="NPCBM"/>
    <property type="match status" value="1"/>
</dbReference>
<keyword evidence="1" id="KW-1133">Transmembrane helix</keyword>
<accession>A0ABV5CXG4</accession>
<evidence type="ECO:0000259" key="2">
    <source>
        <dbReference type="SMART" id="SM00776"/>
    </source>
</evidence>
<dbReference type="RefSeq" id="WP_375736054.1">
    <property type="nucleotide sequence ID" value="NZ_JBCGDC010000103.1"/>
</dbReference>
<keyword evidence="3" id="KW-0808">Transferase</keyword>
<reference evidence="3 4" key="1">
    <citation type="submission" date="2024-04" db="EMBL/GenBank/DDBJ databases">
        <title>Polymorphospora sp. isolated from Baiyangdian Lake in Xiong'an New Area.</title>
        <authorList>
            <person name="Zhang X."/>
            <person name="Liu J."/>
        </authorList>
    </citation>
    <scope>NUCLEOTIDE SEQUENCE [LARGE SCALE GENOMIC DNA]</scope>
    <source>
        <strain evidence="3 4">2-325</strain>
    </source>
</reference>